<dbReference type="SUPFAM" id="SSF51197">
    <property type="entry name" value="Clavaminate synthase-like"/>
    <property type="match status" value="1"/>
</dbReference>
<comment type="caution">
    <text evidence="3">The sequence shown here is derived from an EMBL/GenBank/DDBJ whole genome shotgun (WGS) entry which is preliminary data.</text>
</comment>
<evidence type="ECO:0000313" key="4">
    <source>
        <dbReference type="Proteomes" id="UP000010121"/>
    </source>
</evidence>
<dbReference type="Proteomes" id="UP000010121">
    <property type="component" value="Unassembled WGS sequence"/>
</dbReference>
<dbReference type="InterPro" id="IPR056470">
    <property type="entry name" value="BesD/HalB-like"/>
</dbReference>
<comment type="similarity">
    <text evidence="1">Belongs to the iron/ascorbate-dependent oxidoreductase family.</text>
</comment>
<dbReference type="GO" id="GO:0016491">
    <property type="term" value="F:oxidoreductase activity"/>
    <property type="evidence" value="ECO:0007669"/>
    <property type="project" value="UniProtKB-KW"/>
</dbReference>
<dbReference type="Pfam" id="PF23169">
    <property type="entry name" value="HalD"/>
    <property type="match status" value="1"/>
</dbReference>
<dbReference type="AlphaFoldDB" id="C8S1M3"/>
<dbReference type="OrthoDB" id="9798229at2"/>
<gene>
    <name evidence="3" type="ORF">Rsw2DRAFT_1951</name>
</gene>
<sequence length="262" mass="29622">MRDILDLDRYPLDQPGSPEWQALVDRCRADLARDGMFNLDGLLRPAAIEKALAEVMPVMQTLSFTHRRLHNIYFSKTVPGLPEDHPALRQVATVNHTVCADQIAQSVLLWVYEWAPFIWFLAAAMDQPVLYPMRDALARANVMEYRDGEGLNWHFDRSVFTTTLLLQAPAVGGEFIYRTGLRTADDPNYDGVARLLRGQDPDVQSLTLAPGTLNVFFGRDTPHRVAPVQGERSRVIAVFSYFPRPGVEFSREEQIGFYGRTG</sequence>
<dbReference type="eggNOG" id="COG3128">
    <property type="taxonomic scope" value="Bacteria"/>
</dbReference>
<keyword evidence="1" id="KW-0408">Iron</keyword>
<protein>
    <submittedName>
        <fullName evidence="3">2OG-Fe(II) oxygenase</fullName>
    </submittedName>
</protein>
<dbReference type="GO" id="GO:0046872">
    <property type="term" value="F:metal ion binding"/>
    <property type="evidence" value="ECO:0007669"/>
    <property type="project" value="UniProtKB-KW"/>
</dbReference>
<evidence type="ECO:0000313" key="3">
    <source>
        <dbReference type="EMBL" id="EEW25196.1"/>
    </source>
</evidence>
<dbReference type="STRING" id="371731.Rsw2DRAFT_1951"/>
<proteinExistence type="inferred from homology"/>
<dbReference type="PROSITE" id="PS51471">
    <property type="entry name" value="FE2OG_OXY"/>
    <property type="match status" value="1"/>
</dbReference>
<feature type="domain" description="Fe2OG dioxygenase" evidence="2">
    <location>
        <begin position="129"/>
        <end position="245"/>
    </location>
</feature>
<keyword evidence="1" id="KW-0479">Metal-binding</keyword>
<dbReference type="InterPro" id="IPR005123">
    <property type="entry name" value="Oxoglu/Fe-dep_dioxygenase_dom"/>
</dbReference>
<organism evidence="3 4">
    <name type="scientific">Rhodobacter ferrooxidans</name>
    <dbReference type="NCBI Taxonomy" id="371731"/>
    <lineage>
        <taxon>Bacteria</taxon>
        <taxon>Pseudomonadati</taxon>
        <taxon>Pseudomonadota</taxon>
        <taxon>Alphaproteobacteria</taxon>
        <taxon>Rhodobacterales</taxon>
        <taxon>Rhodobacter group</taxon>
        <taxon>Rhodobacter</taxon>
    </lineage>
</organism>
<evidence type="ECO:0000256" key="1">
    <source>
        <dbReference type="RuleBase" id="RU003682"/>
    </source>
</evidence>
<keyword evidence="1" id="KW-0560">Oxidoreductase</keyword>
<accession>C8S1M3</accession>
<name>C8S1M3_9RHOB</name>
<keyword evidence="4" id="KW-1185">Reference proteome</keyword>
<dbReference type="EMBL" id="ACYY01000011">
    <property type="protein sequence ID" value="EEW25196.1"/>
    <property type="molecule type" value="Genomic_DNA"/>
</dbReference>
<dbReference type="Gene3D" id="2.60.120.620">
    <property type="entry name" value="q2cbj1_9rhob like domain"/>
    <property type="match status" value="1"/>
</dbReference>
<evidence type="ECO:0000259" key="2">
    <source>
        <dbReference type="PROSITE" id="PS51471"/>
    </source>
</evidence>
<dbReference type="RefSeq" id="WP_008030450.1">
    <property type="nucleotide sequence ID" value="NZ_ACYY01000011.1"/>
</dbReference>
<reference evidence="3 4" key="1">
    <citation type="submission" date="2009-08" db="EMBL/GenBank/DDBJ databases">
        <title>The draft genome of Rhodobacter sp. SW2.</title>
        <authorList>
            <consortium name="US DOE Joint Genome Institute (JGI-PGF)"/>
            <person name="Lucas S."/>
            <person name="Copeland A."/>
            <person name="Lapidus A."/>
            <person name="Glavina del Rio T."/>
            <person name="Tice H."/>
            <person name="Bruce D."/>
            <person name="Goodwin L."/>
            <person name="Pitluck S."/>
            <person name="Larimer F."/>
            <person name="Land M.L."/>
            <person name="Hauser L."/>
            <person name="Emerson D."/>
        </authorList>
    </citation>
    <scope>NUCLEOTIDE SEQUENCE [LARGE SCALE GENOMIC DNA]</scope>
    <source>
        <strain evidence="3 4">SW2</strain>
    </source>
</reference>